<evidence type="ECO:0000313" key="5">
    <source>
        <dbReference type="EMBL" id="CAA9404212.1"/>
    </source>
</evidence>
<dbReference type="InterPro" id="IPR002577">
    <property type="entry name" value="HTH_HxlR"/>
</dbReference>
<evidence type="ECO:0000256" key="1">
    <source>
        <dbReference type="ARBA" id="ARBA00023015"/>
    </source>
</evidence>
<dbReference type="Pfam" id="PF01638">
    <property type="entry name" value="HxlR"/>
    <property type="match status" value="1"/>
</dbReference>
<dbReference type="Gene3D" id="1.10.10.10">
    <property type="entry name" value="Winged helix-like DNA-binding domain superfamily/Winged helix DNA-binding domain"/>
    <property type="match status" value="1"/>
</dbReference>
<dbReference type="SUPFAM" id="SSF46785">
    <property type="entry name" value="Winged helix' DNA-binding domain"/>
    <property type="match status" value="1"/>
</dbReference>
<evidence type="ECO:0000256" key="3">
    <source>
        <dbReference type="ARBA" id="ARBA00023163"/>
    </source>
</evidence>
<dbReference type="InterPro" id="IPR036390">
    <property type="entry name" value="WH_DNA-bd_sf"/>
</dbReference>
<dbReference type="AlphaFoldDB" id="A0A6J4P2C1"/>
<protein>
    <recommendedName>
        <fullName evidence="4">HTH hxlR-type domain-containing protein</fullName>
    </recommendedName>
</protein>
<sequence>MTDLLHGSREVTLFDVYAADCPARDLLSLATGRWAVLVVGALQDGPLRFGALRRRLEGISAKVLTEKLREMEDGGLLDRRVDDRPLAVHYELTPLGRGLVEPLAALRAWAETSCDGARDRTGGATATGG</sequence>
<proteinExistence type="predicted"/>
<dbReference type="PANTHER" id="PTHR33204:SF37">
    <property type="entry name" value="HTH-TYPE TRANSCRIPTIONAL REGULATOR YODB"/>
    <property type="match status" value="1"/>
</dbReference>
<feature type="domain" description="HTH hxlR-type" evidence="4">
    <location>
        <begin position="21"/>
        <end position="118"/>
    </location>
</feature>
<organism evidence="5">
    <name type="scientific">uncultured Quadrisphaera sp</name>
    <dbReference type="NCBI Taxonomy" id="904978"/>
    <lineage>
        <taxon>Bacteria</taxon>
        <taxon>Bacillati</taxon>
        <taxon>Actinomycetota</taxon>
        <taxon>Actinomycetes</taxon>
        <taxon>Kineosporiales</taxon>
        <taxon>Kineosporiaceae</taxon>
        <taxon>Quadrisphaera</taxon>
        <taxon>environmental samples</taxon>
    </lineage>
</organism>
<name>A0A6J4P2C1_9ACTN</name>
<dbReference type="PANTHER" id="PTHR33204">
    <property type="entry name" value="TRANSCRIPTIONAL REGULATOR, MARR FAMILY"/>
    <property type="match status" value="1"/>
</dbReference>
<evidence type="ECO:0000259" key="4">
    <source>
        <dbReference type="PROSITE" id="PS51118"/>
    </source>
</evidence>
<accession>A0A6J4P2C1</accession>
<keyword evidence="3" id="KW-0804">Transcription</keyword>
<dbReference type="PROSITE" id="PS51118">
    <property type="entry name" value="HTH_HXLR"/>
    <property type="match status" value="1"/>
</dbReference>
<keyword evidence="1" id="KW-0805">Transcription regulation</keyword>
<dbReference type="GO" id="GO:0003677">
    <property type="term" value="F:DNA binding"/>
    <property type="evidence" value="ECO:0007669"/>
    <property type="project" value="UniProtKB-KW"/>
</dbReference>
<dbReference type="EMBL" id="CADCUY010000216">
    <property type="protein sequence ID" value="CAA9404212.1"/>
    <property type="molecule type" value="Genomic_DNA"/>
</dbReference>
<reference evidence="5" key="1">
    <citation type="submission" date="2020-02" db="EMBL/GenBank/DDBJ databases">
        <authorList>
            <person name="Meier V. D."/>
        </authorList>
    </citation>
    <scope>NUCLEOTIDE SEQUENCE</scope>
    <source>
        <strain evidence="5">AVDCRST_MAG35</strain>
    </source>
</reference>
<gene>
    <name evidence="5" type="ORF">AVDCRST_MAG35-1066</name>
</gene>
<evidence type="ECO:0000256" key="2">
    <source>
        <dbReference type="ARBA" id="ARBA00023125"/>
    </source>
</evidence>
<dbReference type="InterPro" id="IPR036388">
    <property type="entry name" value="WH-like_DNA-bd_sf"/>
</dbReference>
<keyword evidence="2" id="KW-0238">DNA-binding</keyword>